<reference evidence="1 2" key="1">
    <citation type="submission" date="2014-08" db="EMBL/GenBank/DDBJ databases">
        <authorList>
            <person name="Moulin Lionel"/>
        </authorList>
    </citation>
    <scope>NUCLEOTIDE SEQUENCE [LARGE SCALE GENOMIC DNA]</scope>
</reference>
<proteinExistence type="predicted"/>
<accession>A0A090GTS3</accession>
<protein>
    <submittedName>
        <fullName evidence="1">Uncharacterized protein</fullName>
    </submittedName>
</protein>
<organism evidence="1 2">
    <name type="scientific">Mesorhizobium plurifarium</name>
    <dbReference type="NCBI Taxonomy" id="69974"/>
    <lineage>
        <taxon>Bacteria</taxon>
        <taxon>Pseudomonadati</taxon>
        <taxon>Pseudomonadota</taxon>
        <taxon>Alphaproteobacteria</taxon>
        <taxon>Hyphomicrobiales</taxon>
        <taxon>Phyllobacteriaceae</taxon>
        <taxon>Mesorhizobium</taxon>
    </lineage>
</organism>
<dbReference type="AlphaFoldDB" id="A0A090GTS3"/>
<gene>
    <name evidence="1" type="ORF">MPL3365_190074</name>
</gene>
<name>A0A090GTS3_MESPL</name>
<evidence type="ECO:0000313" key="2">
    <source>
        <dbReference type="Proteomes" id="UP000046122"/>
    </source>
</evidence>
<evidence type="ECO:0000313" key="1">
    <source>
        <dbReference type="EMBL" id="CDX54196.1"/>
    </source>
</evidence>
<dbReference type="Proteomes" id="UP000046122">
    <property type="component" value="Unassembled WGS sequence"/>
</dbReference>
<dbReference type="EMBL" id="CCNE01000011">
    <property type="protein sequence ID" value="CDX54196.1"/>
    <property type="molecule type" value="Genomic_DNA"/>
</dbReference>
<sequence length="85" mass="9306">MYRLKVVPFRTEAGMLGHGVAEPAEVAILSKAVSDYCTKHKIARTDEREQIAVKVMNLFRRGIIDPGQISIELERVGGDKLGPAG</sequence>